<organism evidence="7 8">
    <name type="scientific">Lactiplantibacillus garii</name>
    <dbReference type="NCBI Taxonomy" id="2306423"/>
    <lineage>
        <taxon>Bacteria</taxon>
        <taxon>Bacillati</taxon>
        <taxon>Bacillota</taxon>
        <taxon>Bacilli</taxon>
        <taxon>Lactobacillales</taxon>
        <taxon>Lactobacillaceae</taxon>
        <taxon>Lactiplantibacillus</taxon>
    </lineage>
</organism>
<gene>
    <name evidence="5" type="primary">birA</name>
    <name evidence="7" type="ORF">D1831_03255</name>
</gene>
<dbReference type="OrthoDB" id="9807064at2"/>
<dbReference type="GO" id="GO:0006355">
    <property type="term" value="P:regulation of DNA-templated transcription"/>
    <property type="evidence" value="ECO:0007669"/>
    <property type="project" value="UniProtKB-UniRule"/>
</dbReference>
<evidence type="ECO:0000256" key="4">
    <source>
        <dbReference type="ARBA" id="ARBA00023267"/>
    </source>
</evidence>
<dbReference type="InterPro" id="IPR030855">
    <property type="entry name" value="Bifunct_BirA"/>
</dbReference>
<dbReference type="EC" id="6.3.4.15" evidence="5"/>
<keyword evidence="5" id="KW-0238">DNA-binding</keyword>
<dbReference type="InterPro" id="IPR004143">
    <property type="entry name" value="BPL_LPL_catalytic"/>
</dbReference>
<dbReference type="SUPFAM" id="SSF55681">
    <property type="entry name" value="Class II aaRS and biotin synthetases"/>
    <property type="match status" value="1"/>
</dbReference>
<keyword evidence="3 5" id="KW-0067">ATP-binding</keyword>
<dbReference type="InterPro" id="IPR008988">
    <property type="entry name" value="Transcriptional_repressor_C"/>
</dbReference>
<dbReference type="Proteomes" id="UP000283633">
    <property type="component" value="Unassembled WGS sequence"/>
</dbReference>
<feature type="binding site" evidence="5">
    <location>
        <position position="117"/>
    </location>
    <ligand>
        <name>biotin</name>
        <dbReference type="ChEBI" id="CHEBI:57586"/>
    </ligand>
</feature>
<reference evidence="7 8" key="1">
    <citation type="submission" date="2018-08" db="EMBL/GenBank/DDBJ databases">
        <title>Genome Lactobacillus garii FI11369.</title>
        <authorList>
            <person name="Diaz M."/>
            <person name="Narbad A."/>
        </authorList>
    </citation>
    <scope>NUCLEOTIDE SEQUENCE [LARGE SCALE GENOMIC DNA]</scope>
    <source>
        <strain evidence="7 8">FI11369</strain>
    </source>
</reference>
<dbReference type="EMBL" id="QWZQ01000007">
    <property type="protein sequence ID" value="RRK11256.1"/>
    <property type="molecule type" value="Genomic_DNA"/>
</dbReference>
<dbReference type="Pfam" id="PF08279">
    <property type="entry name" value="HTH_11"/>
    <property type="match status" value="1"/>
</dbReference>
<evidence type="ECO:0000256" key="3">
    <source>
        <dbReference type="ARBA" id="ARBA00022840"/>
    </source>
</evidence>
<dbReference type="GO" id="GO:0009249">
    <property type="term" value="P:protein lipoylation"/>
    <property type="evidence" value="ECO:0007669"/>
    <property type="project" value="UniProtKB-ARBA"/>
</dbReference>
<keyword evidence="2 5" id="KW-0547">Nucleotide-binding</keyword>
<dbReference type="GO" id="GO:0016740">
    <property type="term" value="F:transferase activity"/>
    <property type="evidence" value="ECO:0007669"/>
    <property type="project" value="UniProtKB-ARBA"/>
</dbReference>
<dbReference type="Pfam" id="PF02237">
    <property type="entry name" value="BPL_C"/>
    <property type="match status" value="1"/>
</dbReference>
<evidence type="ECO:0000256" key="1">
    <source>
        <dbReference type="ARBA" id="ARBA00022598"/>
    </source>
</evidence>
<feature type="DNA-binding region" description="H-T-H motif" evidence="5">
    <location>
        <begin position="23"/>
        <end position="42"/>
    </location>
</feature>
<dbReference type="InterPro" id="IPR013196">
    <property type="entry name" value="HTH_11"/>
</dbReference>
<keyword evidence="5" id="KW-0804">Transcription</keyword>
<dbReference type="InterPro" id="IPR003142">
    <property type="entry name" value="BPL_C"/>
</dbReference>
<dbReference type="Pfam" id="PF03099">
    <property type="entry name" value="BPL_LplA_LipB"/>
    <property type="match status" value="1"/>
</dbReference>
<dbReference type="SUPFAM" id="SSF46785">
    <property type="entry name" value="Winged helix' DNA-binding domain"/>
    <property type="match status" value="1"/>
</dbReference>
<evidence type="ECO:0000259" key="6">
    <source>
        <dbReference type="PROSITE" id="PS51733"/>
    </source>
</evidence>
<keyword evidence="5" id="KW-0805">Transcription regulation</keyword>
<comment type="caution">
    <text evidence="7">The sequence shown here is derived from an EMBL/GenBank/DDBJ whole genome shotgun (WGS) entry which is preliminary data.</text>
</comment>
<comment type="similarity">
    <text evidence="5">Belongs to the biotin--protein ligase family.</text>
</comment>
<dbReference type="AlphaFoldDB" id="A0A3R8KG75"/>
<dbReference type="HAMAP" id="MF_00978">
    <property type="entry name" value="Bifunct_BirA"/>
    <property type="match status" value="1"/>
</dbReference>
<dbReference type="PROSITE" id="PS51733">
    <property type="entry name" value="BPL_LPL_CATALYTIC"/>
    <property type="match status" value="1"/>
</dbReference>
<dbReference type="InterPro" id="IPR036390">
    <property type="entry name" value="WH_DNA-bd_sf"/>
</dbReference>
<sequence length="323" mass="34788">MSGSTKQQILTQLMAHPDEWLSGDQLAQQVGISRESVWKAINALRKRGHQIDSRKNRGYQYAGSRQLDALAIKVAAGSGFTGPIEVATTTASTQYLAKQSLSRQAQPQVAAFLADQQTAGYGRLGRTFYSPAQTGLYFSLVLPNPTNDLSQVGLLTTGVVVSVVKVLQRFFPTKDFGLKWVNDIFLNQHKVGGIITEASMELESTSTAAFIVGVGLNLTTKDFPTELTAIAQGIAPTASVDRNQLAAALLVAINAAYQQYPSTALLPFYREKSVILGRPVTLQVGQRAVTGIADTIDDRGGLVLTLPTGQRESFTSGEVTRVR</sequence>
<evidence type="ECO:0000313" key="8">
    <source>
        <dbReference type="Proteomes" id="UP000283633"/>
    </source>
</evidence>
<dbReference type="GO" id="GO:0005737">
    <property type="term" value="C:cytoplasm"/>
    <property type="evidence" value="ECO:0007669"/>
    <property type="project" value="TreeGrafter"/>
</dbReference>
<comment type="function">
    <text evidence="5">Acts both as a biotin--[acetyl-CoA-carboxylase] ligase and a repressor.</text>
</comment>
<dbReference type="Gene3D" id="2.30.30.100">
    <property type="match status" value="1"/>
</dbReference>
<dbReference type="GO" id="GO:0005524">
    <property type="term" value="F:ATP binding"/>
    <property type="evidence" value="ECO:0007669"/>
    <property type="project" value="UniProtKB-UniRule"/>
</dbReference>
<accession>A0A3R8KG75</accession>
<dbReference type="Gene3D" id="1.10.10.10">
    <property type="entry name" value="Winged helix-like DNA-binding domain superfamily/Winged helix DNA-binding domain"/>
    <property type="match status" value="1"/>
</dbReference>
<dbReference type="PANTHER" id="PTHR12835:SF5">
    <property type="entry name" value="BIOTIN--PROTEIN LIGASE"/>
    <property type="match status" value="1"/>
</dbReference>
<keyword evidence="1 5" id="KW-0436">Ligase</keyword>
<dbReference type="GO" id="GO:0004077">
    <property type="term" value="F:biotin--[biotin carboxyl-carrier protein] ligase activity"/>
    <property type="evidence" value="ECO:0007669"/>
    <property type="project" value="UniProtKB-UniRule"/>
</dbReference>
<dbReference type="InterPro" id="IPR004408">
    <property type="entry name" value="Biotin_CoA_COase_ligase"/>
</dbReference>
<name>A0A3R8KG75_9LACO</name>
<dbReference type="Gene3D" id="3.30.930.10">
    <property type="entry name" value="Bira Bifunctional Protein, Domain 2"/>
    <property type="match status" value="1"/>
</dbReference>
<evidence type="ECO:0000313" key="7">
    <source>
        <dbReference type="EMBL" id="RRK11256.1"/>
    </source>
</evidence>
<dbReference type="CDD" id="cd16442">
    <property type="entry name" value="BPL"/>
    <property type="match status" value="1"/>
</dbReference>
<evidence type="ECO:0000256" key="2">
    <source>
        <dbReference type="ARBA" id="ARBA00022741"/>
    </source>
</evidence>
<feature type="binding site" evidence="5">
    <location>
        <position position="190"/>
    </location>
    <ligand>
        <name>biotin</name>
        <dbReference type="ChEBI" id="CHEBI:57586"/>
    </ligand>
</feature>
<dbReference type="SUPFAM" id="SSF50037">
    <property type="entry name" value="C-terminal domain of transcriptional repressors"/>
    <property type="match status" value="1"/>
</dbReference>
<comment type="catalytic activity">
    <reaction evidence="5">
        <text>biotin + L-lysyl-[protein] + ATP = N(6)-biotinyl-L-lysyl-[protein] + AMP + diphosphate + H(+)</text>
        <dbReference type="Rhea" id="RHEA:11756"/>
        <dbReference type="Rhea" id="RHEA-COMP:9752"/>
        <dbReference type="Rhea" id="RHEA-COMP:10505"/>
        <dbReference type="ChEBI" id="CHEBI:15378"/>
        <dbReference type="ChEBI" id="CHEBI:29969"/>
        <dbReference type="ChEBI" id="CHEBI:30616"/>
        <dbReference type="ChEBI" id="CHEBI:33019"/>
        <dbReference type="ChEBI" id="CHEBI:57586"/>
        <dbReference type="ChEBI" id="CHEBI:83144"/>
        <dbReference type="ChEBI" id="CHEBI:456215"/>
        <dbReference type="EC" id="6.3.4.15"/>
    </reaction>
</comment>
<dbReference type="InterPro" id="IPR045864">
    <property type="entry name" value="aa-tRNA-synth_II/BPL/LPL"/>
</dbReference>
<feature type="domain" description="BPL/LPL catalytic" evidence="6">
    <location>
        <begin position="80"/>
        <end position="261"/>
    </location>
</feature>
<keyword evidence="8" id="KW-1185">Reference proteome</keyword>
<keyword evidence="4 5" id="KW-0092">Biotin</keyword>
<keyword evidence="5" id="KW-0678">Repressor</keyword>
<dbReference type="PANTHER" id="PTHR12835">
    <property type="entry name" value="BIOTIN PROTEIN LIGASE"/>
    <property type="match status" value="1"/>
</dbReference>
<dbReference type="RefSeq" id="WP_125071497.1">
    <property type="nucleotide sequence ID" value="NZ_QWZQ01000007.1"/>
</dbReference>
<protein>
    <recommendedName>
        <fullName evidence="5">Bifunctional ligase/repressor BirA</fullName>
    </recommendedName>
    <alternativeName>
        <fullName evidence="5">Biotin--[acetyl-CoA-carboxylase] ligase</fullName>
        <ecNumber evidence="5">6.3.4.15</ecNumber>
    </alternativeName>
    <alternativeName>
        <fullName evidence="5">Biotin--protein ligase</fullName>
    </alternativeName>
    <alternativeName>
        <fullName evidence="5">Biotin-[acetyl-CoA carboxylase] synthetase</fullName>
    </alternativeName>
</protein>
<comment type="caution">
    <text evidence="5">Lacks conserved residue(s) required for the propagation of feature annotation.</text>
</comment>
<dbReference type="InterPro" id="IPR036388">
    <property type="entry name" value="WH-like_DNA-bd_sf"/>
</dbReference>
<dbReference type="NCBIfam" id="TIGR00121">
    <property type="entry name" value="birA_ligase"/>
    <property type="match status" value="1"/>
</dbReference>
<proteinExistence type="inferred from homology"/>
<dbReference type="GO" id="GO:0003677">
    <property type="term" value="F:DNA binding"/>
    <property type="evidence" value="ECO:0007669"/>
    <property type="project" value="UniProtKB-UniRule"/>
</dbReference>
<evidence type="ECO:0000256" key="5">
    <source>
        <dbReference type="HAMAP-Rule" id="MF_00978"/>
    </source>
</evidence>